<dbReference type="InterPro" id="IPR002347">
    <property type="entry name" value="SDR_fam"/>
</dbReference>
<feature type="compositionally biased region" description="Pro residues" evidence="1">
    <location>
        <begin position="537"/>
        <end position="547"/>
    </location>
</feature>
<feature type="transmembrane region" description="Helical" evidence="2">
    <location>
        <begin position="403"/>
        <end position="429"/>
    </location>
</feature>
<dbReference type="SUPFAM" id="SSF51735">
    <property type="entry name" value="NAD(P)-binding Rossmann-fold domains"/>
    <property type="match status" value="1"/>
</dbReference>
<comment type="caution">
    <text evidence="3">The sequence shown here is derived from an EMBL/GenBank/DDBJ whole genome shotgun (WGS) entry which is preliminary data.</text>
</comment>
<feature type="region of interest" description="Disordered" evidence="1">
    <location>
        <begin position="432"/>
        <end position="547"/>
    </location>
</feature>
<feature type="compositionally biased region" description="Basic residues" evidence="1">
    <location>
        <begin position="487"/>
        <end position="526"/>
    </location>
</feature>
<feature type="compositionally biased region" description="Polar residues" evidence="1">
    <location>
        <begin position="324"/>
        <end position="340"/>
    </location>
</feature>
<feature type="transmembrane region" description="Helical" evidence="2">
    <location>
        <begin position="374"/>
        <end position="397"/>
    </location>
</feature>
<reference evidence="4" key="1">
    <citation type="journal article" date="2019" name="Int. J. Syst. Evol. Microbiol.">
        <title>The Global Catalogue of Microorganisms (GCM) 10K type strain sequencing project: providing services to taxonomists for standard genome sequencing and annotation.</title>
        <authorList>
            <consortium name="The Broad Institute Genomics Platform"/>
            <consortium name="The Broad Institute Genome Sequencing Center for Infectious Disease"/>
            <person name="Wu L."/>
            <person name="Ma J."/>
        </authorList>
    </citation>
    <scope>NUCLEOTIDE SEQUENCE [LARGE SCALE GENOMIC DNA]</scope>
    <source>
        <strain evidence="4">NBRC 105830</strain>
    </source>
</reference>
<gene>
    <name evidence="3" type="ORF">GCM10025862_38320</name>
</gene>
<feature type="compositionally biased region" description="Basic and acidic residues" evidence="1">
    <location>
        <begin position="527"/>
        <end position="536"/>
    </location>
</feature>
<evidence type="ECO:0000313" key="4">
    <source>
        <dbReference type="Proteomes" id="UP001157109"/>
    </source>
</evidence>
<dbReference type="Pfam" id="PF00106">
    <property type="entry name" value="adh_short"/>
    <property type="match status" value="1"/>
</dbReference>
<organism evidence="3 4">
    <name type="scientific">Arsenicicoccus piscis</name>
    <dbReference type="NCBI Taxonomy" id="673954"/>
    <lineage>
        <taxon>Bacteria</taxon>
        <taxon>Bacillati</taxon>
        <taxon>Actinomycetota</taxon>
        <taxon>Actinomycetes</taxon>
        <taxon>Micrococcales</taxon>
        <taxon>Intrasporangiaceae</taxon>
        <taxon>Arsenicicoccus</taxon>
    </lineage>
</organism>
<feature type="compositionally biased region" description="Basic residues" evidence="1">
    <location>
        <begin position="276"/>
        <end position="288"/>
    </location>
</feature>
<name>A0ABQ6HUV0_9MICO</name>
<feature type="compositionally biased region" description="Basic residues" evidence="1">
    <location>
        <begin position="308"/>
        <end position="318"/>
    </location>
</feature>
<feature type="transmembrane region" description="Helical" evidence="2">
    <location>
        <begin position="347"/>
        <end position="367"/>
    </location>
</feature>
<protein>
    <recommendedName>
        <fullName evidence="5">SDR family NAD(P)-dependent oxidoreductase</fullName>
    </recommendedName>
</protein>
<dbReference type="Gene3D" id="3.40.50.720">
    <property type="entry name" value="NAD(P)-binding Rossmann-like Domain"/>
    <property type="match status" value="1"/>
</dbReference>
<accession>A0ABQ6HUV0</accession>
<dbReference type="PANTHER" id="PTHR44656:SF7">
    <property type="entry name" value="DEHYDROGENASE_REDUCTASE SDR FAMILY MEMBER 12"/>
    <property type="match status" value="1"/>
</dbReference>
<evidence type="ECO:0000256" key="2">
    <source>
        <dbReference type="SAM" id="Phobius"/>
    </source>
</evidence>
<dbReference type="InterPro" id="IPR052992">
    <property type="entry name" value="SDR_member_12"/>
</dbReference>
<dbReference type="PANTHER" id="PTHR44656">
    <property type="entry name" value="DEHYDROGENASE/REDUCTASE SDR FAMILY MEMBER 12"/>
    <property type="match status" value="1"/>
</dbReference>
<dbReference type="InterPro" id="IPR036291">
    <property type="entry name" value="NAD(P)-bd_dom_sf"/>
</dbReference>
<dbReference type="EMBL" id="BSUJ01000001">
    <property type="protein sequence ID" value="GMA21811.1"/>
    <property type="molecule type" value="Genomic_DNA"/>
</dbReference>
<keyword evidence="2" id="KW-1133">Transmembrane helix</keyword>
<keyword evidence="2" id="KW-0812">Transmembrane</keyword>
<evidence type="ECO:0000313" key="3">
    <source>
        <dbReference type="EMBL" id="GMA21811.1"/>
    </source>
</evidence>
<keyword evidence="2" id="KW-0472">Membrane</keyword>
<sequence>MTVDRALDTLVVPGFTSLGLAVRSRLSGWPADPPAGALAGKRVAVTGASSGIGTAVAQQCSALGAHVELIVRDGDKGDATAAELPGPATVRVCDLGDLDAVARTAAALREDGVPLHALVHNAGAMPPERTESPQCHELTMALHVLGPVLLTERLLPLLAGGRVVFMTSGGMYLQELRLDDLDYHEQPYSGTRAYARSKRAQVELLDPLQRRWAESEVLVAAAHPGWVDTPGLAYSLPGFRSVTRAALRDANAGADTITWLVATPDTPAPAQLWHDRRPRPTARGRVKGRAVPSGAAAALGARLDRHRLDRHRHRHHRPGHDAGMTSSARNSPGSPTSHASPVSGRRAQIACGATLLIGAVLLAWALRIRPGDPLFYPATMAMGLVWTGGALAAGWWIRFRRETVGHVVAGLVVGLGLLVLFLLGAGLVAPHPAAGRTGRHPARPRPMGLAARGARHHRHQRRRGGALLQGRALRRARRPRAGVVDRRLHRRHAALRRPAPRRGRAAARSCRRPAPHPHPRHRRAHHRSPDLDRRDAPAPPPALALWR</sequence>
<keyword evidence="4" id="KW-1185">Reference proteome</keyword>
<evidence type="ECO:0008006" key="5">
    <source>
        <dbReference type="Google" id="ProtNLM"/>
    </source>
</evidence>
<proteinExistence type="predicted"/>
<dbReference type="PRINTS" id="PR00081">
    <property type="entry name" value="GDHRDH"/>
</dbReference>
<feature type="compositionally biased region" description="Basic residues" evidence="1">
    <location>
        <begin position="453"/>
        <end position="464"/>
    </location>
</feature>
<feature type="region of interest" description="Disordered" evidence="1">
    <location>
        <begin position="268"/>
        <end position="343"/>
    </location>
</feature>
<dbReference type="Proteomes" id="UP001157109">
    <property type="component" value="Unassembled WGS sequence"/>
</dbReference>
<evidence type="ECO:0000256" key="1">
    <source>
        <dbReference type="SAM" id="MobiDB-lite"/>
    </source>
</evidence>